<evidence type="ECO:0000259" key="4">
    <source>
        <dbReference type="Pfam" id="PF18998"/>
    </source>
</evidence>
<dbReference type="Pfam" id="PF01344">
    <property type="entry name" value="Kelch_1"/>
    <property type="match status" value="3"/>
</dbReference>
<dbReference type="Gene3D" id="2.120.10.80">
    <property type="entry name" value="Kelch-type beta propeller"/>
    <property type="match status" value="1"/>
</dbReference>
<dbReference type="Pfam" id="PF18998">
    <property type="entry name" value="Flg_new_2"/>
    <property type="match status" value="2"/>
</dbReference>
<dbReference type="SUPFAM" id="SSF50965">
    <property type="entry name" value="Galactose oxidase, central domain"/>
    <property type="match status" value="1"/>
</dbReference>
<organism evidence="5 6">
    <name type="scientific">Tahibacter harae</name>
    <dbReference type="NCBI Taxonomy" id="2963937"/>
    <lineage>
        <taxon>Bacteria</taxon>
        <taxon>Pseudomonadati</taxon>
        <taxon>Pseudomonadota</taxon>
        <taxon>Gammaproteobacteria</taxon>
        <taxon>Lysobacterales</taxon>
        <taxon>Rhodanobacteraceae</taxon>
        <taxon>Tahibacter</taxon>
    </lineage>
</organism>
<gene>
    <name evidence="5" type="ORF">NM961_18085</name>
</gene>
<evidence type="ECO:0000256" key="1">
    <source>
        <dbReference type="ARBA" id="ARBA00022441"/>
    </source>
</evidence>
<dbReference type="RefSeq" id="WP_255915815.1">
    <property type="nucleotide sequence ID" value="NZ_JANFQO010000019.1"/>
</dbReference>
<dbReference type="InterPro" id="IPR015915">
    <property type="entry name" value="Kelch-typ_b-propeller"/>
</dbReference>
<dbReference type="SUPFAM" id="SSF117281">
    <property type="entry name" value="Kelch motif"/>
    <property type="match status" value="2"/>
</dbReference>
<dbReference type="InterPro" id="IPR037293">
    <property type="entry name" value="Gal_Oxidase_central_sf"/>
</dbReference>
<dbReference type="Proteomes" id="UP001165498">
    <property type="component" value="Unassembled WGS sequence"/>
</dbReference>
<dbReference type="PANTHER" id="PTHR46344:SF27">
    <property type="entry name" value="KELCH REPEAT SUPERFAMILY PROTEIN"/>
    <property type="match status" value="1"/>
</dbReference>
<proteinExistence type="predicted"/>
<comment type="caution">
    <text evidence="5">The sequence shown here is derived from an EMBL/GenBank/DDBJ whole genome shotgun (WGS) entry which is preliminary data.</text>
</comment>
<sequence length="1155" mass="115990">MTRLAFAAGRAGRLFALLLLLLLPMLALAVPDTWGPAPSLSTPRRAHTATLLPSGKVLVIGGITIGGALRNTDIYDPVAHTWTRVGDMAQARYTHTATLLPNGKVLVVGGGTSTAMELFDPASNTWSSAGSTVTMRAMHTATLLPSGKVLIAGGVDMDGETATAELYDPAGNSWSAAASMPLPRRNHAAVLLPSGRVLLTGGNDSNGNVATAQIYNPATNTWAAAASMASARINHSLTVLADGQVLAAGGGAISGFNASAERYNPVSNTWSPAGSLSSARQYHSATLLPSGRVLVSGGASATSTAGSQIYDTASNSWTTTGSLAAARSFHTATLLADGTVLAVGGAADVTPTLASAEIFDPGASRFAVCANLSLARGYQAAALLPDGRVLVAGGESGATPRLSSAEIYNPSTNTFSITASMTSARANHAAVLLGTGRILVAGGDSAGNTSEIYDPAVSNWASAGTLAVARPLPAGLALLANGKVLIAGGTTTSNAAELYDPALNGWSGAGSMSRPRVSPTATLLLNGKVLVASDDSADVYDPAGNSWSPTPLLATALARRAAVLLPSGEVLLIGGTTDNATGQSTVVRYNPAGNSWSTAASLLNARHSANAVLLASGKVLVSGGSNVNPVQVAELYDPQSNTWSAVGTATGNHLGASLTLLPNGEALTLGSAGGSTRCDRFTPDPLALASRRASISGGYGPVDEGDTLNLSGSNFTGDSEAGSGSTNSSPTNYTLLQWQRVDNGQIVFTAPAAASARSATSYQTAALPRLPAGPYALRALVNGVLPATAPLVQVLPRLTVTPSISAGTGTISPSLPQDVAQGDSIPFVLTPGSNFHIGAVTGSCGGSLAGSTFTTAPVLTDCSVIVRFDQSTFTLTYTAGANGSISGLTPQIVANGANGSPVSAVAATGYHFAQWSDGSTANPRTDGPVTQDLSVSASFARNSYAVTSSVAAGGHGNISPASQNVLHGDSAGFTVTPDPGYSASLSGTTCSATQGSGNSWSTGPISSACHVIATFTPLPAPVLGITLSDNREHLRAGQSTTYIVTLSNTGNATAGNVALSSAAPAELDPVQMSWTCSGAGSGASCPASGSGPLNTSGVVLPAGRTLTWQVSAVVRSNTTADFVEYSVSADDNGGTPVTAADRDWIVLFRNGFELP</sequence>
<name>A0ABT1QWF9_9GAMM</name>
<keyword evidence="1" id="KW-0880">Kelch repeat</keyword>
<feature type="domain" description="Bacterial repeat" evidence="4">
    <location>
        <begin position="949"/>
        <end position="989"/>
    </location>
</feature>
<feature type="domain" description="Bacterial repeat" evidence="4">
    <location>
        <begin position="874"/>
        <end position="942"/>
    </location>
</feature>
<dbReference type="EMBL" id="JANFQO010000019">
    <property type="protein sequence ID" value="MCQ4166627.1"/>
    <property type="molecule type" value="Genomic_DNA"/>
</dbReference>
<reference evidence="5" key="1">
    <citation type="submission" date="2022-07" db="EMBL/GenBank/DDBJ databases">
        <title>Tahibacter sp., a new gammaproteobacterium isolated from the silt sample collected at pig farm.</title>
        <authorList>
            <person name="Chen H."/>
        </authorList>
    </citation>
    <scope>NUCLEOTIDE SEQUENCE</scope>
    <source>
        <strain evidence="5">P2K</strain>
    </source>
</reference>
<dbReference type="Pfam" id="PF24681">
    <property type="entry name" value="Kelch_KLHDC2_KLHL20_DRC7"/>
    <property type="match status" value="1"/>
</dbReference>
<accession>A0ABT1QWF9</accession>
<feature type="region of interest" description="Disordered" evidence="3">
    <location>
        <begin position="697"/>
        <end position="731"/>
    </location>
</feature>
<evidence type="ECO:0000256" key="3">
    <source>
        <dbReference type="SAM" id="MobiDB-lite"/>
    </source>
</evidence>
<evidence type="ECO:0000256" key="2">
    <source>
        <dbReference type="ARBA" id="ARBA00022737"/>
    </source>
</evidence>
<dbReference type="PANTHER" id="PTHR46344">
    <property type="entry name" value="OS02G0202900 PROTEIN"/>
    <property type="match status" value="1"/>
</dbReference>
<dbReference type="Gene3D" id="2.130.10.80">
    <property type="entry name" value="Galactose oxidase/kelch, beta-propeller"/>
    <property type="match status" value="7"/>
</dbReference>
<dbReference type="InterPro" id="IPR011043">
    <property type="entry name" value="Gal_Oxase/kelch_b-propeller"/>
</dbReference>
<feature type="compositionally biased region" description="Polar residues" evidence="3">
    <location>
        <begin position="708"/>
        <end position="731"/>
    </location>
</feature>
<dbReference type="InterPro" id="IPR044060">
    <property type="entry name" value="Bacterial_rp_domain"/>
</dbReference>
<dbReference type="InterPro" id="IPR006652">
    <property type="entry name" value="Kelch_1"/>
</dbReference>
<dbReference type="SMART" id="SM00612">
    <property type="entry name" value="Kelch"/>
    <property type="match status" value="12"/>
</dbReference>
<evidence type="ECO:0000313" key="5">
    <source>
        <dbReference type="EMBL" id="MCQ4166627.1"/>
    </source>
</evidence>
<evidence type="ECO:0000313" key="6">
    <source>
        <dbReference type="Proteomes" id="UP001165498"/>
    </source>
</evidence>
<keyword evidence="6" id="KW-1185">Reference proteome</keyword>
<protein>
    <recommendedName>
        <fullName evidence="4">Bacterial repeat domain-containing protein</fullName>
    </recommendedName>
</protein>
<keyword evidence="2" id="KW-0677">Repeat</keyword>